<protein>
    <recommendedName>
        <fullName evidence="3">Wadjet protein JetD C-terminal domain-containing protein</fullName>
    </recommendedName>
</protein>
<proteinExistence type="predicted"/>
<sequence>MSHPPDPNLEPAALLRLWRDGTLADTAALRPLLERLHRDYCIERADARRWRLPGAPRAAAEARASLERRLDRLLPAWRTLIAEAAAGGLDPGRPEELRALQRAALLARTLPVALPARLNQRVQQALWGAHSKQARDELHRVPPSADGVLRLRCAPGLELCLGGTPLGTGERTAREGEIVLAERALDAGLGWDAPGPAGLITVENLGAYVELPLPQRWAVLWVPGHDQALALRHLPALAGGRGWLHFGDLDGAGLAIGERLAAALGRAPAPFIPEWWGEYLEAGFGLTPAAAAAPWPEAPSGERHPLLATLAERGLWLEQEAILLDRRLPASLAAACAAAG</sequence>
<dbReference type="OrthoDB" id="5582635at2"/>
<keyword evidence="2" id="KW-1185">Reference proteome</keyword>
<accession>A0A4R2LB46</accession>
<gene>
    <name evidence="1" type="ORF">EV699_104102</name>
</gene>
<dbReference type="Proteomes" id="UP000295765">
    <property type="component" value="Unassembled WGS sequence"/>
</dbReference>
<name>A0A4R2LB46_9GAMM</name>
<dbReference type="EMBL" id="SLWY01000004">
    <property type="protein sequence ID" value="TCO82710.1"/>
    <property type="molecule type" value="Genomic_DNA"/>
</dbReference>
<evidence type="ECO:0008006" key="3">
    <source>
        <dbReference type="Google" id="ProtNLM"/>
    </source>
</evidence>
<reference evidence="1 2" key="1">
    <citation type="submission" date="2019-03" db="EMBL/GenBank/DDBJ databases">
        <title>Genomic Encyclopedia of Type Strains, Phase IV (KMG-IV): sequencing the most valuable type-strain genomes for metagenomic binning, comparative biology and taxonomic classification.</title>
        <authorList>
            <person name="Goeker M."/>
        </authorList>
    </citation>
    <scope>NUCLEOTIDE SEQUENCE [LARGE SCALE GENOMIC DNA]</scope>
    <source>
        <strain evidence="1 2">DSM 25287</strain>
    </source>
</reference>
<evidence type="ECO:0000313" key="2">
    <source>
        <dbReference type="Proteomes" id="UP000295765"/>
    </source>
</evidence>
<organism evidence="1 2">
    <name type="scientific">Plasticicumulans lactativorans</name>
    <dbReference type="NCBI Taxonomy" id="1133106"/>
    <lineage>
        <taxon>Bacteria</taxon>
        <taxon>Pseudomonadati</taxon>
        <taxon>Pseudomonadota</taxon>
        <taxon>Gammaproteobacteria</taxon>
        <taxon>Candidatus Competibacteraceae</taxon>
        <taxon>Plasticicumulans</taxon>
    </lineage>
</organism>
<dbReference type="AlphaFoldDB" id="A0A4R2LB46"/>
<evidence type="ECO:0000313" key="1">
    <source>
        <dbReference type="EMBL" id="TCO82710.1"/>
    </source>
</evidence>
<comment type="caution">
    <text evidence="1">The sequence shown here is derived from an EMBL/GenBank/DDBJ whole genome shotgun (WGS) entry which is preliminary data.</text>
</comment>
<dbReference type="RefSeq" id="WP_132539218.1">
    <property type="nucleotide sequence ID" value="NZ_SLWY01000004.1"/>
</dbReference>